<comment type="cofactor">
    <cofactor evidence="5">
        <name>Fe(2+)</name>
        <dbReference type="ChEBI" id="CHEBI:29033"/>
    </cofactor>
</comment>
<evidence type="ECO:0000256" key="5">
    <source>
        <dbReference type="ARBA" id="ARBA00001954"/>
    </source>
</evidence>
<evidence type="ECO:0000256" key="1">
    <source>
        <dbReference type="ARBA" id="ARBA00001782"/>
    </source>
</evidence>
<dbReference type="RefSeq" id="WP_055422572.1">
    <property type="nucleotide sequence ID" value="NZ_CYHH01000001.1"/>
</dbReference>
<feature type="binding site" evidence="10 13">
    <location>
        <position position="36"/>
    </location>
    <ligand>
        <name>a divalent metal cation</name>
        <dbReference type="ChEBI" id="CHEBI:60240"/>
    </ligand>
</feature>
<dbReference type="SUPFAM" id="SSF51366">
    <property type="entry name" value="Ribulose-phoshate binding barrel"/>
    <property type="match status" value="1"/>
</dbReference>
<evidence type="ECO:0000256" key="13">
    <source>
        <dbReference type="PIRSR" id="PIRSR001461-2"/>
    </source>
</evidence>
<dbReference type="InterPro" id="IPR000056">
    <property type="entry name" value="Ribul_P_3_epim-like"/>
</dbReference>
<dbReference type="InterPro" id="IPR026019">
    <property type="entry name" value="Ribul_P_3_epim"/>
</dbReference>
<dbReference type="GO" id="GO:0019323">
    <property type="term" value="P:pentose catabolic process"/>
    <property type="evidence" value="ECO:0007669"/>
    <property type="project" value="UniProtKB-UniRule"/>
</dbReference>
<feature type="binding site" evidence="14">
    <location>
        <position position="184"/>
    </location>
    <ligand>
        <name>substrate</name>
    </ligand>
</feature>
<keyword evidence="8 10" id="KW-0479">Metal-binding</keyword>
<feature type="binding site" evidence="10 14">
    <location>
        <position position="69"/>
    </location>
    <ligand>
        <name>substrate</name>
    </ligand>
</feature>
<comment type="cofactor">
    <cofactor evidence="3">
        <name>Co(2+)</name>
        <dbReference type="ChEBI" id="CHEBI:48828"/>
    </cofactor>
</comment>
<evidence type="ECO:0000256" key="7">
    <source>
        <dbReference type="ARBA" id="ARBA00013188"/>
    </source>
</evidence>
<accession>A0A0K6IPL7</accession>
<dbReference type="GO" id="GO:0004750">
    <property type="term" value="F:D-ribulose-phosphate 3-epimerase activity"/>
    <property type="evidence" value="ECO:0007669"/>
    <property type="project" value="UniProtKB-UniRule"/>
</dbReference>
<protein>
    <recommendedName>
        <fullName evidence="7 10">Ribulose-phosphate 3-epimerase</fullName>
        <ecNumber evidence="7 10">5.1.3.1</ecNumber>
    </recommendedName>
</protein>
<dbReference type="HAMAP" id="MF_02227">
    <property type="entry name" value="RPE"/>
    <property type="match status" value="1"/>
</dbReference>
<feature type="binding site" evidence="10 14">
    <location>
        <position position="11"/>
    </location>
    <ligand>
        <name>substrate</name>
    </ligand>
</feature>
<keyword evidence="9 10" id="KW-0413">Isomerase</keyword>
<organism evidence="15 16">
    <name type="scientific">Tepidiphilus thermophilus</name>
    <dbReference type="NCBI Taxonomy" id="876478"/>
    <lineage>
        <taxon>Bacteria</taxon>
        <taxon>Pseudomonadati</taxon>
        <taxon>Pseudomonadota</taxon>
        <taxon>Hydrogenophilia</taxon>
        <taxon>Hydrogenophilales</taxon>
        <taxon>Hydrogenophilaceae</taxon>
        <taxon>Tepidiphilus</taxon>
    </lineage>
</organism>
<dbReference type="GO" id="GO:0046872">
    <property type="term" value="F:metal ion binding"/>
    <property type="evidence" value="ECO:0007669"/>
    <property type="project" value="UniProtKB-UniRule"/>
</dbReference>
<comment type="cofactor">
    <cofactor evidence="4">
        <name>Zn(2+)</name>
        <dbReference type="ChEBI" id="CHEBI:29105"/>
    </cofactor>
</comment>
<feature type="active site" description="Proton donor" evidence="10 12">
    <location>
        <position position="182"/>
    </location>
</feature>
<feature type="binding site" evidence="10 13">
    <location>
        <position position="69"/>
    </location>
    <ligand>
        <name>a divalent metal cation</name>
        <dbReference type="ChEBI" id="CHEBI:60240"/>
    </ligand>
</feature>
<keyword evidence="10 11" id="KW-0119">Carbohydrate metabolism</keyword>
<keyword evidence="13" id="KW-0464">Manganese</keyword>
<keyword evidence="13" id="KW-0862">Zinc</keyword>
<keyword evidence="13" id="KW-0170">Cobalt</keyword>
<feature type="binding site" evidence="10 14">
    <location>
        <begin position="145"/>
        <end position="148"/>
    </location>
    <ligand>
        <name>substrate</name>
    </ligand>
</feature>
<dbReference type="Gene3D" id="3.20.20.70">
    <property type="entry name" value="Aldolase class I"/>
    <property type="match status" value="1"/>
</dbReference>
<dbReference type="FunFam" id="3.20.20.70:FF:000004">
    <property type="entry name" value="Ribulose-phosphate 3-epimerase"/>
    <property type="match status" value="1"/>
</dbReference>
<dbReference type="AlphaFoldDB" id="A0A0K6IPL7"/>
<evidence type="ECO:0000256" key="3">
    <source>
        <dbReference type="ARBA" id="ARBA00001941"/>
    </source>
</evidence>
<dbReference type="PROSITE" id="PS01086">
    <property type="entry name" value="RIBUL_P_3_EPIMER_2"/>
    <property type="match status" value="1"/>
</dbReference>
<comment type="catalytic activity">
    <reaction evidence="1 10 11">
        <text>D-ribulose 5-phosphate = D-xylulose 5-phosphate</text>
        <dbReference type="Rhea" id="RHEA:13677"/>
        <dbReference type="ChEBI" id="CHEBI:57737"/>
        <dbReference type="ChEBI" id="CHEBI:58121"/>
        <dbReference type="EC" id="5.1.3.1"/>
    </reaction>
</comment>
<evidence type="ECO:0000256" key="6">
    <source>
        <dbReference type="ARBA" id="ARBA00009541"/>
    </source>
</evidence>
<evidence type="ECO:0000256" key="14">
    <source>
        <dbReference type="PIRSR" id="PIRSR001461-3"/>
    </source>
</evidence>
<evidence type="ECO:0000256" key="4">
    <source>
        <dbReference type="ARBA" id="ARBA00001947"/>
    </source>
</evidence>
<evidence type="ECO:0000256" key="8">
    <source>
        <dbReference type="ARBA" id="ARBA00022723"/>
    </source>
</evidence>
<feature type="binding site" evidence="10">
    <location>
        <begin position="182"/>
        <end position="184"/>
    </location>
    <ligand>
        <name>substrate</name>
    </ligand>
</feature>
<dbReference type="GO" id="GO:0005737">
    <property type="term" value="C:cytoplasm"/>
    <property type="evidence" value="ECO:0007669"/>
    <property type="project" value="UniProtKB-ARBA"/>
</dbReference>
<feature type="binding site" evidence="10 13">
    <location>
        <position position="38"/>
    </location>
    <ligand>
        <name>a divalent metal cation</name>
        <dbReference type="ChEBI" id="CHEBI:60240"/>
    </ligand>
</feature>
<dbReference type="PIRSF" id="PIRSF001461">
    <property type="entry name" value="RPE"/>
    <property type="match status" value="1"/>
</dbReference>
<dbReference type="PANTHER" id="PTHR11749">
    <property type="entry name" value="RIBULOSE-5-PHOSPHATE-3-EPIMERASE"/>
    <property type="match status" value="1"/>
</dbReference>
<comment type="function">
    <text evidence="10">Catalyzes the reversible epimerization of D-ribulose 5-phosphate to D-xylulose 5-phosphate.</text>
</comment>
<comment type="cofactor">
    <cofactor evidence="2">
        <name>Mn(2+)</name>
        <dbReference type="ChEBI" id="CHEBI:29035"/>
    </cofactor>
</comment>
<evidence type="ECO:0000256" key="9">
    <source>
        <dbReference type="ARBA" id="ARBA00023235"/>
    </source>
</evidence>
<dbReference type="OrthoDB" id="5292082at2"/>
<name>A0A0K6IPL7_9PROT</name>
<feature type="binding site" evidence="10 14">
    <location>
        <begin position="204"/>
        <end position="205"/>
    </location>
    <ligand>
        <name>substrate</name>
    </ligand>
</feature>
<keyword evidence="16" id="KW-1185">Reference proteome</keyword>
<dbReference type="InterPro" id="IPR013785">
    <property type="entry name" value="Aldolase_TIM"/>
</dbReference>
<reference evidence="16" key="1">
    <citation type="submission" date="2015-08" db="EMBL/GenBank/DDBJ databases">
        <authorList>
            <person name="Babu N.S."/>
            <person name="Beckwith C.J."/>
            <person name="Beseler K.G."/>
            <person name="Brison A."/>
            <person name="Carone J.V."/>
            <person name="Caskin T.P."/>
            <person name="Diamond M."/>
            <person name="Durham M.E."/>
            <person name="Foxe J.M."/>
            <person name="Go M."/>
            <person name="Henderson B.A."/>
            <person name="Jones I.B."/>
            <person name="McGettigan J.A."/>
            <person name="Micheletti S.J."/>
            <person name="Nasrallah M.E."/>
            <person name="Ortiz D."/>
            <person name="Piller C.R."/>
            <person name="Privatt S.R."/>
            <person name="Schneider S.L."/>
            <person name="Sharp S."/>
            <person name="Smith T.C."/>
            <person name="Stanton J.D."/>
            <person name="Ullery H.E."/>
            <person name="Wilson R.J."/>
            <person name="Serrano M.G."/>
            <person name="Buck G."/>
            <person name="Lee V."/>
            <person name="Wang Y."/>
            <person name="Carvalho R."/>
            <person name="Voegtly L."/>
            <person name="Shi R."/>
            <person name="Duckworth R."/>
            <person name="Johnson A."/>
            <person name="Loviza R."/>
            <person name="Walstead R."/>
            <person name="Shah Z."/>
            <person name="Kiflezghi M."/>
            <person name="Wade K."/>
            <person name="Ball S.L."/>
            <person name="Bradley K.W."/>
            <person name="Asai D.J."/>
            <person name="Bowman C.A."/>
            <person name="Russell D.A."/>
            <person name="Pope W.H."/>
            <person name="Jacobs-Sera D."/>
            <person name="Hendrix R.W."/>
            <person name="Hatfull G.F."/>
        </authorList>
    </citation>
    <scope>NUCLEOTIDE SEQUENCE [LARGE SCALE GENOMIC DNA]</scope>
    <source>
        <strain evidence="16">JCM 19170</strain>
    </source>
</reference>
<evidence type="ECO:0000313" key="15">
    <source>
        <dbReference type="EMBL" id="CUB05043.1"/>
    </source>
</evidence>
<feature type="active site" description="Proton acceptor" evidence="10 12">
    <location>
        <position position="38"/>
    </location>
</feature>
<gene>
    <name evidence="10" type="primary">rpe</name>
    <name evidence="15" type="ORF">Ga0061068_101190</name>
</gene>
<dbReference type="CDD" id="cd00429">
    <property type="entry name" value="RPE"/>
    <property type="match status" value="1"/>
</dbReference>
<dbReference type="Pfam" id="PF00834">
    <property type="entry name" value="Ribul_P_3_epim"/>
    <property type="match status" value="1"/>
</dbReference>
<dbReference type="InterPro" id="IPR011060">
    <property type="entry name" value="RibuloseP-bd_barrel"/>
</dbReference>
<dbReference type="EC" id="5.1.3.1" evidence="7 10"/>
<evidence type="ECO:0000256" key="11">
    <source>
        <dbReference type="PIRNR" id="PIRNR001461"/>
    </source>
</evidence>
<comment type="similarity">
    <text evidence="6 10 11">Belongs to the ribulose-phosphate 3-epimerase family.</text>
</comment>
<evidence type="ECO:0000256" key="2">
    <source>
        <dbReference type="ARBA" id="ARBA00001936"/>
    </source>
</evidence>
<evidence type="ECO:0000313" key="16">
    <source>
        <dbReference type="Proteomes" id="UP000182108"/>
    </source>
</evidence>
<evidence type="ECO:0000256" key="12">
    <source>
        <dbReference type="PIRSR" id="PIRSR001461-1"/>
    </source>
</evidence>
<dbReference type="NCBIfam" id="NF004076">
    <property type="entry name" value="PRK05581.1-4"/>
    <property type="match status" value="1"/>
</dbReference>
<dbReference type="NCBIfam" id="TIGR01163">
    <property type="entry name" value="rpe"/>
    <property type="match status" value="1"/>
</dbReference>
<dbReference type="PROSITE" id="PS01085">
    <property type="entry name" value="RIBUL_P_3_EPIMER_1"/>
    <property type="match status" value="1"/>
</dbReference>
<sequence>MNASTFLIAPSLLSADFARLGEEVRDVIAAGADWIHFDVMDNHYVPNLTMGPMVCRAIKPYATVPIDVHLMVKPVDALVPQFAEAGADLISFHPEASEHVDRTLELIRSCGCRAGLVLNPATPLVWLEHVLDRLDFVLLMSVNPGFGGQRFIPHALKKIAAARTMLDRYADESGRRLLLEVDGGVNLDNLAEVAEAGADVFVAGSAVFGAARSEDPHRYDSIIAGMKARLQTVERKKR</sequence>
<proteinExistence type="inferred from homology"/>
<comment type="pathway">
    <text evidence="10">Carbohydrate degradation.</text>
</comment>
<dbReference type="EMBL" id="CYHH01000001">
    <property type="protein sequence ID" value="CUB05043.1"/>
    <property type="molecule type" value="Genomic_DNA"/>
</dbReference>
<dbReference type="GO" id="GO:0006098">
    <property type="term" value="P:pentose-phosphate shunt"/>
    <property type="evidence" value="ECO:0007669"/>
    <property type="project" value="UniProtKB-UniRule"/>
</dbReference>
<dbReference type="Proteomes" id="UP000182108">
    <property type="component" value="Unassembled WGS sequence"/>
</dbReference>
<feature type="binding site" evidence="10 13">
    <location>
        <position position="182"/>
    </location>
    <ligand>
        <name>a divalent metal cation</name>
        <dbReference type="ChEBI" id="CHEBI:60240"/>
    </ligand>
</feature>
<evidence type="ECO:0000256" key="10">
    <source>
        <dbReference type="HAMAP-Rule" id="MF_02227"/>
    </source>
</evidence>
<comment type="cofactor">
    <cofactor evidence="10 13">
        <name>a divalent metal cation</name>
        <dbReference type="ChEBI" id="CHEBI:60240"/>
    </cofactor>
    <text evidence="10 13">Binds 1 divalent metal cation per subunit.</text>
</comment>